<name>A0A9P1BJX1_9DINO</name>
<reference evidence="3" key="1">
    <citation type="submission" date="2022-10" db="EMBL/GenBank/DDBJ databases">
        <authorList>
            <person name="Chen Y."/>
            <person name="Dougan E. K."/>
            <person name="Chan C."/>
            <person name="Rhodes N."/>
            <person name="Thang M."/>
        </authorList>
    </citation>
    <scope>NUCLEOTIDE SEQUENCE</scope>
</reference>
<organism evidence="3">
    <name type="scientific">Cladocopium goreaui</name>
    <dbReference type="NCBI Taxonomy" id="2562237"/>
    <lineage>
        <taxon>Eukaryota</taxon>
        <taxon>Sar</taxon>
        <taxon>Alveolata</taxon>
        <taxon>Dinophyceae</taxon>
        <taxon>Suessiales</taxon>
        <taxon>Symbiodiniaceae</taxon>
        <taxon>Cladocopium</taxon>
    </lineage>
</organism>
<dbReference type="SUPFAM" id="SSF53098">
    <property type="entry name" value="Ribonuclease H-like"/>
    <property type="match status" value="1"/>
</dbReference>
<dbReference type="GO" id="GO:0015074">
    <property type="term" value="P:DNA integration"/>
    <property type="evidence" value="ECO:0007669"/>
    <property type="project" value="InterPro"/>
</dbReference>
<dbReference type="InterPro" id="IPR036397">
    <property type="entry name" value="RNaseH_sf"/>
</dbReference>
<evidence type="ECO:0000259" key="2">
    <source>
        <dbReference type="PROSITE" id="PS50994"/>
    </source>
</evidence>
<evidence type="ECO:0000313" key="5">
    <source>
        <dbReference type="Proteomes" id="UP001152797"/>
    </source>
</evidence>
<dbReference type="OrthoDB" id="10691271at2759"/>
<dbReference type="EMBL" id="CAMXCT020000149">
    <property type="protein sequence ID" value="CAL1128042.1"/>
    <property type="molecule type" value="Genomic_DNA"/>
</dbReference>
<dbReference type="Proteomes" id="UP001152797">
    <property type="component" value="Unassembled WGS sequence"/>
</dbReference>
<sequence length="873" mass="99159">MAAVLGQTIEDSRCKTSCAACLPLARLILVVEPSWASVGLLYFLDFVIAPASNDGGGNGGGLQAAPASAAAPAAQHVPAANGPTPANGGQQGQVGGFERGLDSGLAKAAPSAQGLTQKTCRFLTRSSNMRRKLNYQSDDTTFKHDVHMVDYDNYDNVDDEALDETYYHDDDEIYYQWEDESYDYGYEDEINYADNTMGEEDVPPELDEASLAAEDASINYLDSRKKMRELALSRAFYPVVAVDLNDNNFGGRGSGKSYGKSRNTGGGKGKGKSREKVARVKARAVEKELDTFCPEPEDLSSAEDLHRRTTHRHPRWQGRLQVEALPSMDHGSKDIDFQHLASRKSLTTPTSPQRPHRFLEDPRDFRFRDGVTVRSQFCARTPVCVGKVWRDLVIHVLPGHTPLLLARPDLESWNIMVDYGEKLVYVDGVEIKPLISANGHYLINIFDDLNNILHVEDLYSKSTVSDETEVFLDTVISDDISDEEPDLEVDVDEGMIDEVIFGVVEKSKIHQRTLKFWEVYVDEDREIQRDFRKLAAQEKPHHGMMAPECRLWSPMQNLNYRTPERRAPLQDLRNLEEETHLKFYENVHADPKKIDFDCTLEQPADATPWLTPTLENMKGNFETVLDRCRTGLKASPDDPRFVRKPTKFRSTSKTVCVAANLRCQYDIGHTQMMGQGAVPKAMQNYEPDLVRRLGDAIYESMAEIWRRRGQAELMTLELVEHSNKEMQYLEQNIQLVKIGGGQTHARRYKCPQCIAKAQPKATLHKAPHFNHTVAIDTFYIEWDKEKRAVFTMLDEFSRYEIDCEIKDEDAEMEVGLFESTWAKNFGYPKVLRLDAFGPHQSETYAEWVSNHGIKMELIPRPWRMRILLTEERL</sequence>
<protein>
    <recommendedName>
        <fullName evidence="2">Integrase catalytic domain-containing protein</fullName>
    </recommendedName>
</protein>
<keyword evidence="5" id="KW-1185">Reference proteome</keyword>
<reference evidence="4 5" key="2">
    <citation type="submission" date="2024-05" db="EMBL/GenBank/DDBJ databases">
        <authorList>
            <person name="Chen Y."/>
            <person name="Shah S."/>
            <person name="Dougan E. K."/>
            <person name="Thang M."/>
            <person name="Chan C."/>
        </authorList>
    </citation>
    <scope>NUCLEOTIDE SEQUENCE [LARGE SCALE GENOMIC DNA]</scope>
</reference>
<dbReference type="AlphaFoldDB" id="A0A9P1BJX1"/>
<dbReference type="EMBL" id="CAMXCT030000149">
    <property type="protein sequence ID" value="CAL4761979.1"/>
    <property type="molecule type" value="Genomic_DNA"/>
</dbReference>
<feature type="region of interest" description="Disordered" evidence="1">
    <location>
        <begin position="57"/>
        <end position="97"/>
    </location>
</feature>
<dbReference type="EMBL" id="CAMXCT010000149">
    <property type="protein sequence ID" value="CAI3974667.1"/>
    <property type="molecule type" value="Genomic_DNA"/>
</dbReference>
<evidence type="ECO:0000313" key="4">
    <source>
        <dbReference type="EMBL" id="CAL4761979.1"/>
    </source>
</evidence>
<feature type="region of interest" description="Disordered" evidence="1">
    <location>
        <begin position="248"/>
        <end position="278"/>
    </location>
</feature>
<dbReference type="Gene3D" id="3.30.420.10">
    <property type="entry name" value="Ribonuclease H-like superfamily/Ribonuclease H"/>
    <property type="match status" value="1"/>
</dbReference>
<feature type="compositionally biased region" description="Low complexity" evidence="1">
    <location>
        <begin position="64"/>
        <end position="80"/>
    </location>
</feature>
<evidence type="ECO:0000313" key="3">
    <source>
        <dbReference type="EMBL" id="CAI3974667.1"/>
    </source>
</evidence>
<gene>
    <name evidence="3" type="ORF">C1SCF055_LOCUS3053</name>
</gene>
<dbReference type="GO" id="GO:0003676">
    <property type="term" value="F:nucleic acid binding"/>
    <property type="evidence" value="ECO:0007669"/>
    <property type="project" value="InterPro"/>
</dbReference>
<comment type="caution">
    <text evidence="3">The sequence shown here is derived from an EMBL/GenBank/DDBJ whole genome shotgun (WGS) entry which is preliminary data.</text>
</comment>
<feature type="domain" description="Integrase catalytic" evidence="2">
    <location>
        <begin position="763"/>
        <end position="873"/>
    </location>
</feature>
<dbReference type="InterPro" id="IPR001584">
    <property type="entry name" value="Integrase_cat-core"/>
</dbReference>
<evidence type="ECO:0000256" key="1">
    <source>
        <dbReference type="SAM" id="MobiDB-lite"/>
    </source>
</evidence>
<proteinExistence type="predicted"/>
<dbReference type="InterPro" id="IPR012337">
    <property type="entry name" value="RNaseH-like_sf"/>
</dbReference>
<accession>A0A9P1BJX1</accession>
<dbReference type="PROSITE" id="PS50994">
    <property type="entry name" value="INTEGRASE"/>
    <property type="match status" value="1"/>
</dbReference>
<dbReference type="Pfam" id="PF00665">
    <property type="entry name" value="rve"/>
    <property type="match status" value="1"/>
</dbReference>